<gene>
    <name evidence="2" type="ORF">JCM19239_3908</name>
</gene>
<keyword evidence="2" id="KW-0449">Lipoprotein</keyword>
<dbReference type="Pfam" id="PF06082">
    <property type="entry name" value="YjbH"/>
    <property type="match status" value="1"/>
</dbReference>
<accession>A0ABQ0J631</accession>
<reference evidence="3" key="1">
    <citation type="submission" date="2014-09" db="EMBL/GenBank/DDBJ databases">
        <title>Vibrio variabilis JCM 19239. (C206) whole genome shotgun sequence.</title>
        <authorList>
            <person name="Sawabe T."/>
            <person name="Meirelles P."/>
            <person name="Nakanishi M."/>
            <person name="Sayaka M."/>
            <person name="Hattori M."/>
            <person name="Ohkuma M."/>
        </authorList>
    </citation>
    <scope>NUCLEOTIDE SEQUENCE [LARGE SCALE GENOMIC DNA]</scope>
    <source>
        <strain evidence="3">JCM 19239</strain>
    </source>
</reference>
<dbReference type="EMBL" id="BBMS01000003">
    <property type="protein sequence ID" value="GAL24205.1"/>
    <property type="molecule type" value="Genomic_DNA"/>
</dbReference>
<dbReference type="Proteomes" id="UP000029223">
    <property type="component" value="Unassembled WGS sequence"/>
</dbReference>
<protein>
    <submittedName>
        <fullName evidence="2">YjbH outer membrane lipoprotein</fullName>
    </submittedName>
</protein>
<evidence type="ECO:0000313" key="2">
    <source>
        <dbReference type="EMBL" id="GAL24205.1"/>
    </source>
</evidence>
<name>A0ABQ0J631_9VIBR</name>
<evidence type="ECO:0000313" key="3">
    <source>
        <dbReference type="Proteomes" id="UP000029223"/>
    </source>
</evidence>
<keyword evidence="1" id="KW-0732">Signal</keyword>
<feature type="chain" id="PRO_5045675165" evidence="1">
    <location>
        <begin position="24"/>
        <end position="132"/>
    </location>
</feature>
<dbReference type="InterPro" id="IPR010344">
    <property type="entry name" value="YbjH"/>
</dbReference>
<proteinExistence type="predicted"/>
<reference evidence="3" key="2">
    <citation type="submission" date="2014-09" db="EMBL/GenBank/DDBJ databases">
        <authorList>
            <consortium name="NBRP consortium"/>
            <person name="Sawabe T."/>
            <person name="Meirelles P."/>
            <person name="Nakanishi M."/>
            <person name="Sayaka M."/>
            <person name="Hattori M."/>
            <person name="Ohkuma M."/>
        </authorList>
    </citation>
    <scope>NUCLEOTIDE SEQUENCE [LARGE SCALE GENOMIC DNA]</scope>
    <source>
        <strain evidence="3">JCM 19239</strain>
    </source>
</reference>
<keyword evidence="3" id="KW-1185">Reference proteome</keyword>
<sequence length="132" mass="14652">MNNSKTTPSLLAAAITAALAASAHTNANVFEPATLTPSQSDFGGVGLMQMPTGRMAAEGEFSLNGDWSEHYHKYNISLQLMPWLETTIRYTLVQDLLYSDDPSFSNDTKFTDKGIDLKFRLLEEGDYLLKRL</sequence>
<feature type="signal peptide" evidence="1">
    <location>
        <begin position="1"/>
        <end position="23"/>
    </location>
</feature>
<organism evidence="2 3">
    <name type="scientific">Vibrio variabilis</name>
    <dbReference type="NCBI Taxonomy" id="990271"/>
    <lineage>
        <taxon>Bacteria</taxon>
        <taxon>Pseudomonadati</taxon>
        <taxon>Pseudomonadota</taxon>
        <taxon>Gammaproteobacteria</taxon>
        <taxon>Vibrionales</taxon>
        <taxon>Vibrionaceae</taxon>
        <taxon>Vibrio</taxon>
    </lineage>
</organism>
<comment type="caution">
    <text evidence="2">The sequence shown here is derived from an EMBL/GenBank/DDBJ whole genome shotgun (WGS) entry which is preliminary data.</text>
</comment>
<evidence type="ECO:0000256" key="1">
    <source>
        <dbReference type="SAM" id="SignalP"/>
    </source>
</evidence>